<dbReference type="Pfam" id="PF12770">
    <property type="entry name" value="CHAT"/>
    <property type="match status" value="1"/>
</dbReference>
<dbReference type="EMBL" id="MU857662">
    <property type="protein sequence ID" value="KAK4247028.1"/>
    <property type="molecule type" value="Genomic_DNA"/>
</dbReference>
<evidence type="ECO:0000259" key="1">
    <source>
        <dbReference type="Pfam" id="PF12770"/>
    </source>
</evidence>
<proteinExistence type="predicted"/>
<keyword evidence="3" id="KW-1185">Reference proteome</keyword>
<evidence type="ECO:0000313" key="2">
    <source>
        <dbReference type="EMBL" id="KAK4247028.1"/>
    </source>
</evidence>
<accession>A0AAN7CUD0</accession>
<protein>
    <recommendedName>
        <fullName evidence="1">CHAT domain-containing protein</fullName>
    </recommendedName>
</protein>
<comment type="caution">
    <text evidence="2">The sequence shown here is derived from an EMBL/GenBank/DDBJ whole genome shotgun (WGS) entry which is preliminary data.</text>
</comment>
<organism evidence="2 3">
    <name type="scientific">Corynascus novoguineensis</name>
    <dbReference type="NCBI Taxonomy" id="1126955"/>
    <lineage>
        <taxon>Eukaryota</taxon>
        <taxon>Fungi</taxon>
        <taxon>Dikarya</taxon>
        <taxon>Ascomycota</taxon>
        <taxon>Pezizomycotina</taxon>
        <taxon>Sordariomycetes</taxon>
        <taxon>Sordariomycetidae</taxon>
        <taxon>Sordariales</taxon>
        <taxon>Chaetomiaceae</taxon>
        <taxon>Corynascus</taxon>
    </lineage>
</organism>
<gene>
    <name evidence="2" type="ORF">C7999DRAFT_41642</name>
</gene>
<evidence type="ECO:0000313" key="3">
    <source>
        <dbReference type="Proteomes" id="UP001303647"/>
    </source>
</evidence>
<dbReference type="InterPro" id="IPR011990">
    <property type="entry name" value="TPR-like_helical_dom_sf"/>
</dbReference>
<dbReference type="Proteomes" id="UP001303647">
    <property type="component" value="Unassembled WGS sequence"/>
</dbReference>
<dbReference type="AlphaFoldDB" id="A0AAN7CUD0"/>
<feature type="domain" description="CHAT" evidence="1">
    <location>
        <begin position="660"/>
        <end position="941"/>
    </location>
</feature>
<dbReference type="Gene3D" id="1.25.40.10">
    <property type="entry name" value="Tetratricopeptide repeat domain"/>
    <property type="match status" value="1"/>
</dbReference>
<reference evidence="2" key="2">
    <citation type="submission" date="2023-05" db="EMBL/GenBank/DDBJ databases">
        <authorList>
            <consortium name="Lawrence Berkeley National Laboratory"/>
            <person name="Steindorff A."/>
            <person name="Hensen N."/>
            <person name="Bonometti L."/>
            <person name="Westerberg I."/>
            <person name="Brannstrom I.O."/>
            <person name="Guillou S."/>
            <person name="Cros-Aarteil S."/>
            <person name="Calhoun S."/>
            <person name="Haridas S."/>
            <person name="Kuo A."/>
            <person name="Mondo S."/>
            <person name="Pangilinan J."/>
            <person name="Riley R."/>
            <person name="Labutti K."/>
            <person name="Andreopoulos B."/>
            <person name="Lipzen A."/>
            <person name="Chen C."/>
            <person name="Yanf M."/>
            <person name="Daum C."/>
            <person name="Ng V."/>
            <person name="Clum A."/>
            <person name="Ohm R."/>
            <person name="Martin F."/>
            <person name="Silar P."/>
            <person name="Natvig D."/>
            <person name="Lalanne C."/>
            <person name="Gautier V."/>
            <person name="Ament-Velasquez S.L."/>
            <person name="Kruys A."/>
            <person name="Hutchinson M.I."/>
            <person name="Powell A.J."/>
            <person name="Barry K."/>
            <person name="Miller A.N."/>
            <person name="Grigoriev I.V."/>
            <person name="Debuchy R."/>
            <person name="Gladieux P."/>
            <person name="Thoren M.H."/>
            <person name="Johannesson H."/>
        </authorList>
    </citation>
    <scope>NUCLEOTIDE SEQUENCE</scope>
    <source>
        <strain evidence="2">CBS 359.72</strain>
    </source>
</reference>
<sequence length="943" mass="105882">MPIENLHTDAVRQYKKYLKTREPAILACAIHRARESANLLPPSGARSHRANILRIYNNILYECFRESNDLMDAVDALLTLNRSLDSLSVNDPYATEAVDLMVRIYQACSLQKPWQPEEDKPGVRDGLDQRNRKMALILFPVAELFLRRFENHQIYSDLEHGCRVLRRALEHVPNNTDGLHFWCGKLAVYLQETYDWNQDADLLADDGVSRASLLDIQANRLQTRAKRNGSMKDLNAAIRLSFRVVAVNSDPDKGPQSLANLGCRLEDRFDRRKRADDLHDAIRVSRVVTSIIKHNIGVKLLKLHVIDGKDATFEEGFLLLREAVETTRLPHDVPAHWHNSLASAYHSRYWRGRGNLEDLNTAIQHQTLAIERVPQQHPSWPGYADNMAWLLRERAEQTSNLEDLQTALPFVRDAAASVPDHIELYLKSLDDPMGEPICRMVAASQLMTVFRERGEYARTVGVAEQVLNILRRVNTRLLDRDGQQRMTATFSDLAVETCASSIQAGDSPAKALELPELGRGLILGLLIEVRSEISDSRDDISRPADTGVDVASRQALVSQRSGQVRKFDEPLSEIRELPDQQRFLQGLTAQEFTSLAADGSIVVVNVAGQRNDAILVTANGIELIYLLGLRKKEIQVWLDKEPTRFRSRREFGRKNKLCHEYLAWLWTVCVEPILSARHLLHDKPQSGELARVWWIGAGLAAFLPFHAAGDHRLGSTANAYGHVVSSYAPTTRAFGYVQERVSALRHLPTTSNVNDGNKPEFLVVLIPTTPPVNDETMPPLVTATTELARITAAAAPTHIILPLVHPSRDDVLARLAHCDIAHFVCHGDSDSSNPSESHLQAPLADLLTVCDLSSYHHRHHRYHHRHQKPARARIVPLRLFHGRNRATKPVDEVIHLASGFQVACGRFSHVVATLWSADDEASVDVAAGFYHQIVAQALREAPL</sequence>
<dbReference type="InterPro" id="IPR024983">
    <property type="entry name" value="CHAT_dom"/>
</dbReference>
<reference evidence="2" key="1">
    <citation type="journal article" date="2023" name="Mol. Phylogenet. Evol.">
        <title>Genome-scale phylogeny and comparative genomics of the fungal order Sordariales.</title>
        <authorList>
            <person name="Hensen N."/>
            <person name="Bonometti L."/>
            <person name="Westerberg I."/>
            <person name="Brannstrom I.O."/>
            <person name="Guillou S."/>
            <person name="Cros-Aarteil S."/>
            <person name="Calhoun S."/>
            <person name="Haridas S."/>
            <person name="Kuo A."/>
            <person name="Mondo S."/>
            <person name="Pangilinan J."/>
            <person name="Riley R."/>
            <person name="LaButti K."/>
            <person name="Andreopoulos B."/>
            <person name="Lipzen A."/>
            <person name="Chen C."/>
            <person name="Yan M."/>
            <person name="Daum C."/>
            <person name="Ng V."/>
            <person name="Clum A."/>
            <person name="Steindorff A."/>
            <person name="Ohm R.A."/>
            <person name="Martin F."/>
            <person name="Silar P."/>
            <person name="Natvig D.O."/>
            <person name="Lalanne C."/>
            <person name="Gautier V."/>
            <person name="Ament-Velasquez S.L."/>
            <person name="Kruys A."/>
            <person name="Hutchinson M.I."/>
            <person name="Powell A.J."/>
            <person name="Barry K."/>
            <person name="Miller A.N."/>
            <person name="Grigoriev I.V."/>
            <person name="Debuchy R."/>
            <person name="Gladieux P."/>
            <person name="Hiltunen Thoren M."/>
            <person name="Johannesson H."/>
        </authorList>
    </citation>
    <scope>NUCLEOTIDE SEQUENCE</scope>
    <source>
        <strain evidence="2">CBS 359.72</strain>
    </source>
</reference>
<name>A0AAN7CUD0_9PEZI</name>